<dbReference type="EMBL" id="DSLG01000007">
    <property type="protein sequence ID" value="HEA87544.1"/>
    <property type="molecule type" value="Genomic_DNA"/>
</dbReference>
<sequence length="605" mass="66875">MRRIFRIGFTALVLLVSSVASGQNYRLPEWVIDEGGVPASGGNYIGYGSFHQTTIGYATGGNFIAWIGYWHPRPRLVRYDVAAVEIIAPAGAVDTINQVTPQARVANLGSSEVNFMAVFSIRIAGGVIPIYQNGRPLHLGPGRDTVVDFVPVRLPYLGPHIARCSVALAGDENPGNDTVSLLFKVLARPPWPVGWHEVEMMPTIPSGRGVSSGGFLVVDRSSGLIYAAKGNKCRDFYRYDPINNNWDTLASWPDGREGKKPDKGANGCSDNAGFVYAVKGNNTLGFWRYNSFYNEWEQLPDVPYEPSNRKIKGGSDLVFVIDGGIPYVYLLKGQRNDFCRYNTLVHQWEVLNSAPGITKWDRGSWLVYDGDTRIYAHKAKYHEFYCYDLTVHDWLPTPLAGMPYTSPRLQTRKRSKEGGCATWAYNSIFALKGGNTCELWRYLPDGDSWTEADTIPSFGSTGRKKRVKDGGDIASYGEAALFALKGNKTCEVWRYVPGPEIVQPQVPARTAAMGERVDVNNNNPRLVVVNPAGSGRINVAYDLGDRRIARIEVVDVSGRTLMQQMVCGRTGILPIQLGRFGKGICFIRLCDQSSVLLSTKLIVVH</sequence>
<proteinExistence type="predicted"/>
<dbReference type="InterPro" id="IPR015915">
    <property type="entry name" value="Kelch-typ_b-propeller"/>
</dbReference>
<comment type="caution">
    <text evidence="3">The sequence shown here is derived from an EMBL/GenBank/DDBJ whole genome shotgun (WGS) entry which is preliminary data.</text>
</comment>
<keyword evidence="1" id="KW-0732">Signal</keyword>
<organism evidence="3">
    <name type="scientific">candidate division WOR-3 bacterium</name>
    <dbReference type="NCBI Taxonomy" id="2052148"/>
    <lineage>
        <taxon>Bacteria</taxon>
        <taxon>Bacteria division WOR-3</taxon>
    </lineage>
</organism>
<evidence type="ECO:0000313" key="3">
    <source>
        <dbReference type="EMBL" id="HFJ53153.1"/>
    </source>
</evidence>
<accession>A0A7C3EYA4</accession>
<evidence type="ECO:0000313" key="2">
    <source>
        <dbReference type="EMBL" id="HEA87544.1"/>
    </source>
</evidence>
<dbReference type="AlphaFoldDB" id="A0A7C3EYA4"/>
<dbReference type="Gene3D" id="2.120.10.80">
    <property type="entry name" value="Kelch-type beta propeller"/>
    <property type="match status" value="1"/>
</dbReference>
<dbReference type="SUPFAM" id="SSF117281">
    <property type="entry name" value="Kelch motif"/>
    <property type="match status" value="1"/>
</dbReference>
<feature type="chain" id="PRO_5039870622" description="T9SS type A sorting domain-containing protein" evidence="1">
    <location>
        <begin position="23"/>
        <end position="605"/>
    </location>
</feature>
<evidence type="ECO:0008006" key="4">
    <source>
        <dbReference type="Google" id="ProtNLM"/>
    </source>
</evidence>
<name>A0A7C3EYA4_UNCW3</name>
<reference evidence="3" key="1">
    <citation type="journal article" date="2020" name="mSystems">
        <title>Genome- and Community-Level Interaction Insights into Carbon Utilization and Element Cycling Functions of Hydrothermarchaeota in Hydrothermal Sediment.</title>
        <authorList>
            <person name="Zhou Z."/>
            <person name="Liu Y."/>
            <person name="Xu W."/>
            <person name="Pan J."/>
            <person name="Luo Z.H."/>
            <person name="Li M."/>
        </authorList>
    </citation>
    <scope>NUCLEOTIDE SEQUENCE [LARGE SCALE GENOMIC DNA]</scope>
    <source>
        <strain evidence="2">SpSt-265</strain>
        <strain evidence="3">SpSt-465</strain>
    </source>
</reference>
<dbReference type="EMBL" id="DSTU01000001">
    <property type="protein sequence ID" value="HFJ53153.1"/>
    <property type="molecule type" value="Genomic_DNA"/>
</dbReference>
<gene>
    <name evidence="2" type="ORF">ENP94_05990</name>
    <name evidence="3" type="ORF">ENS16_00465</name>
</gene>
<protein>
    <recommendedName>
        <fullName evidence="4">T9SS type A sorting domain-containing protein</fullName>
    </recommendedName>
</protein>
<feature type="signal peptide" evidence="1">
    <location>
        <begin position="1"/>
        <end position="22"/>
    </location>
</feature>
<evidence type="ECO:0000256" key="1">
    <source>
        <dbReference type="SAM" id="SignalP"/>
    </source>
</evidence>